<comment type="caution">
    <text evidence="3">The sequence shown here is derived from an EMBL/GenBank/DDBJ whole genome shotgun (WGS) entry which is preliminary data.</text>
</comment>
<keyword evidence="1" id="KW-1133">Transmembrane helix</keyword>
<name>A0ABR9P566_9ACTN</name>
<keyword evidence="4" id="KW-1185">Reference proteome</keyword>
<dbReference type="InterPro" id="IPR025196">
    <property type="entry name" value="DUF4126"/>
</dbReference>
<dbReference type="Pfam" id="PF13548">
    <property type="entry name" value="DUF4126"/>
    <property type="match status" value="1"/>
</dbReference>
<gene>
    <name evidence="3" type="ORF">IDM40_09735</name>
</gene>
<reference evidence="3 4" key="1">
    <citation type="submission" date="2020-09" db="EMBL/GenBank/DDBJ databases">
        <title>Diversity and distribution of actinomycetes associated with coral in the coast of Hainan.</title>
        <authorList>
            <person name="Li F."/>
        </authorList>
    </citation>
    <scope>NUCLEOTIDE SEQUENCE [LARGE SCALE GENOMIC DNA]</scope>
    <source>
        <strain evidence="3 4">HNM0947</strain>
    </source>
</reference>
<dbReference type="RefSeq" id="WP_193121613.1">
    <property type="nucleotide sequence ID" value="NZ_JADBGI010000007.1"/>
</dbReference>
<feature type="transmembrane region" description="Helical" evidence="1">
    <location>
        <begin position="168"/>
        <end position="196"/>
    </location>
</feature>
<keyword evidence="1" id="KW-0812">Transmembrane</keyword>
<evidence type="ECO:0000313" key="4">
    <source>
        <dbReference type="Proteomes" id="UP000806528"/>
    </source>
</evidence>
<organism evidence="3 4">
    <name type="scientific">Nocardiopsis coralli</name>
    <dbReference type="NCBI Taxonomy" id="2772213"/>
    <lineage>
        <taxon>Bacteria</taxon>
        <taxon>Bacillati</taxon>
        <taxon>Actinomycetota</taxon>
        <taxon>Actinomycetes</taxon>
        <taxon>Streptosporangiales</taxon>
        <taxon>Nocardiopsidaceae</taxon>
        <taxon>Nocardiopsis</taxon>
    </lineage>
</organism>
<proteinExistence type="predicted"/>
<keyword evidence="1" id="KW-0472">Membrane</keyword>
<dbReference type="EMBL" id="JADBGI010000007">
    <property type="protein sequence ID" value="MBE2998976.1"/>
    <property type="molecule type" value="Genomic_DNA"/>
</dbReference>
<evidence type="ECO:0000259" key="2">
    <source>
        <dbReference type="Pfam" id="PF13548"/>
    </source>
</evidence>
<accession>A0ABR9P566</accession>
<dbReference type="Proteomes" id="UP000806528">
    <property type="component" value="Unassembled WGS sequence"/>
</dbReference>
<sequence>MLATLTGLGLSAAAGLNAFVPLLVVGLLSRYTDAVPLGDAWQWLEHPATLTILTVLLAVELVADKVPALDSLNDTLQTLVRPTSGGITFAAGSTSVPVDLPPAEDVVGEASAATGAGGVGLVWVAILVGALVALAIHIVKTLVRPVANTATLGCAAPVLSALEDAVSFVTSLLAVLLPLLVLVVLPLLVLAGVLLLRRRRRARALRTDAGPAPGAPGTGGGESGR</sequence>
<evidence type="ECO:0000256" key="1">
    <source>
        <dbReference type="SAM" id="Phobius"/>
    </source>
</evidence>
<evidence type="ECO:0000313" key="3">
    <source>
        <dbReference type="EMBL" id="MBE2998976.1"/>
    </source>
</evidence>
<feature type="transmembrane region" description="Helical" evidence="1">
    <location>
        <begin position="120"/>
        <end position="139"/>
    </location>
</feature>
<feature type="domain" description="DUF4126" evidence="2">
    <location>
        <begin position="5"/>
        <end position="198"/>
    </location>
</feature>
<protein>
    <submittedName>
        <fullName evidence="3">DUF4126 domain-containing protein</fullName>
    </submittedName>
</protein>